<organism evidence="9 10">
    <name type="scientific">Streptomyces polygonati</name>
    <dbReference type="NCBI Taxonomy" id="1617087"/>
    <lineage>
        <taxon>Bacteria</taxon>
        <taxon>Bacillati</taxon>
        <taxon>Actinomycetota</taxon>
        <taxon>Actinomycetes</taxon>
        <taxon>Kitasatosporales</taxon>
        <taxon>Streptomycetaceae</taxon>
        <taxon>Streptomyces</taxon>
    </lineage>
</organism>
<dbReference type="CDD" id="cd07731">
    <property type="entry name" value="ComA-like_MBL-fold"/>
    <property type="match status" value="1"/>
</dbReference>
<feature type="transmembrane region" description="Helical" evidence="7">
    <location>
        <begin position="306"/>
        <end position="331"/>
    </location>
</feature>
<keyword evidence="5 7" id="KW-0472">Membrane</keyword>
<dbReference type="InterPro" id="IPR004477">
    <property type="entry name" value="ComEC_N"/>
</dbReference>
<keyword evidence="4 7" id="KW-1133">Transmembrane helix</keyword>
<feature type="transmembrane region" description="Helical" evidence="7">
    <location>
        <begin position="504"/>
        <end position="526"/>
    </location>
</feature>
<evidence type="ECO:0000256" key="3">
    <source>
        <dbReference type="ARBA" id="ARBA00022692"/>
    </source>
</evidence>
<dbReference type="EMBL" id="JBHSBB010000027">
    <property type="protein sequence ID" value="MFC4035492.1"/>
    <property type="molecule type" value="Genomic_DNA"/>
</dbReference>
<evidence type="ECO:0000256" key="4">
    <source>
        <dbReference type="ARBA" id="ARBA00022989"/>
    </source>
</evidence>
<feature type="domain" description="Metallo-beta-lactamase" evidence="8">
    <location>
        <begin position="575"/>
        <end position="773"/>
    </location>
</feature>
<protein>
    <submittedName>
        <fullName evidence="9">ComEC/Rec2 family competence protein</fullName>
    </submittedName>
</protein>
<keyword evidence="2" id="KW-1003">Cell membrane</keyword>
<dbReference type="NCBIfam" id="TIGR00360">
    <property type="entry name" value="ComEC_N-term"/>
    <property type="match status" value="1"/>
</dbReference>
<dbReference type="SUPFAM" id="SSF56281">
    <property type="entry name" value="Metallo-hydrolase/oxidoreductase"/>
    <property type="match status" value="1"/>
</dbReference>
<feature type="transmembrane region" description="Helical" evidence="7">
    <location>
        <begin position="273"/>
        <end position="294"/>
    </location>
</feature>
<dbReference type="InterPro" id="IPR052159">
    <property type="entry name" value="Competence_DNA_uptake"/>
</dbReference>
<dbReference type="InterPro" id="IPR035681">
    <property type="entry name" value="ComA-like_MBL"/>
</dbReference>
<feature type="compositionally biased region" description="Low complexity" evidence="6">
    <location>
        <begin position="26"/>
        <end position="37"/>
    </location>
</feature>
<feature type="transmembrane region" description="Helical" evidence="7">
    <location>
        <begin position="533"/>
        <end position="552"/>
    </location>
</feature>
<feature type="transmembrane region" description="Helical" evidence="7">
    <location>
        <begin position="91"/>
        <end position="110"/>
    </location>
</feature>
<dbReference type="Gene3D" id="3.60.15.10">
    <property type="entry name" value="Ribonuclease Z/Hydroxyacylglutathione hydrolase-like"/>
    <property type="match status" value="1"/>
</dbReference>
<feature type="region of interest" description="Disordered" evidence="6">
    <location>
        <begin position="803"/>
        <end position="827"/>
    </location>
</feature>
<evidence type="ECO:0000259" key="8">
    <source>
        <dbReference type="SMART" id="SM00849"/>
    </source>
</evidence>
<keyword evidence="10" id="KW-1185">Reference proteome</keyword>
<comment type="subcellular location">
    <subcellularLocation>
        <location evidence="1">Cell membrane</location>
        <topology evidence="1">Multi-pass membrane protein</topology>
    </subcellularLocation>
</comment>
<dbReference type="Pfam" id="PF03772">
    <property type="entry name" value="Competence"/>
    <property type="match status" value="1"/>
</dbReference>
<evidence type="ECO:0000313" key="10">
    <source>
        <dbReference type="Proteomes" id="UP001595765"/>
    </source>
</evidence>
<evidence type="ECO:0000256" key="5">
    <source>
        <dbReference type="ARBA" id="ARBA00023136"/>
    </source>
</evidence>
<dbReference type="PANTHER" id="PTHR30619">
    <property type="entry name" value="DNA INTERNALIZATION/COMPETENCE PROTEIN COMEC/REC2"/>
    <property type="match status" value="1"/>
</dbReference>
<name>A0ABV8HWV3_9ACTN</name>
<feature type="transmembrane region" description="Helical" evidence="7">
    <location>
        <begin position="414"/>
        <end position="437"/>
    </location>
</feature>
<accession>A0ABV8HWV3</accession>
<dbReference type="InterPro" id="IPR001279">
    <property type="entry name" value="Metallo-B-lactamas"/>
</dbReference>
<feature type="compositionally biased region" description="Basic and acidic residues" evidence="6">
    <location>
        <begin position="818"/>
        <end position="827"/>
    </location>
</feature>
<feature type="region of interest" description="Disordered" evidence="6">
    <location>
        <begin position="1"/>
        <end position="41"/>
    </location>
</feature>
<feature type="transmembrane region" description="Helical" evidence="7">
    <location>
        <begin position="449"/>
        <end position="466"/>
    </location>
</feature>
<dbReference type="Proteomes" id="UP001595765">
    <property type="component" value="Unassembled WGS sequence"/>
</dbReference>
<comment type="caution">
    <text evidence="9">The sequence shown here is derived from an EMBL/GenBank/DDBJ whole genome shotgun (WGS) entry which is preliminary data.</text>
</comment>
<dbReference type="SMART" id="SM00849">
    <property type="entry name" value="Lactamase_B"/>
    <property type="match status" value="1"/>
</dbReference>
<feature type="transmembrane region" description="Helical" evidence="7">
    <location>
        <begin position="360"/>
        <end position="376"/>
    </location>
</feature>
<proteinExistence type="predicted"/>
<gene>
    <name evidence="9" type="ORF">ACFO3J_29080</name>
</gene>
<dbReference type="PANTHER" id="PTHR30619:SF1">
    <property type="entry name" value="RECOMBINATION PROTEIN 2"/>
    <property type="match status" value="1"/>
</dbReference>
<reference evidence="10" key="1">
    <citation type="journal article" date="2019" name="Int. J. Syst. Evol. Microbiol.">
        <title>The Global Catalogue of Microorganisms (GCM) 10K type strain sequencing project: providing services to taxonomists for standard genome sequencing and annotation.</title>
        <authorList>
            <consortium name="The Broad Institute Genomics Platform"/>
            <consortium name="The Broad Institute Genome Sequencing Center for Infectious Disease"/>
            <person name="Wu L."/>
            <person name="Ma J."/>
        </authorList>
    </citation>
    <scope>NUCLEOTIDE SEQUENCE [LARGE SCALE GENOMIC DNA]</scope>
    <source>
        <strain evidence="10">CGMCC 4.7237</strain>
    </source>
</reference>
<feature type="transmembrane region" description="Helical" evidence="7">
    <location>
        <begin position="337"/>
        <end position="353"/>
    </location>
</feature>
<evidence type="ECO:0000256" key="7">
    <source>
        <dbReference type="SAM" id="Phobius"/>
    </source>
</evidence>
<dbReference type="RefSeq" id="WP_386435518.1">
    <property type="nucleotide sequence ID" value="NZ_JBHSBB010000027.1"/>
</dbReference>
<feature type="transmembrane region" description="Helical" evidence="7">
    <location>
        <begin position="382"/>
        <end position="402"/>
    </location>
</feature>
<sequence>MNHRTSTEERAPLEERRPARGERAAVHAAAASPLGASNPRQEGPVDLRLVGPALAAWAAAAVGATAWAVALVAGGLVVASLVMWRRPGVRLAVLATVLCGAAAAGVAALGRADLTRGPVPGLARAGAFASVTVRVDGDPFQAGAGPVRTVVVRGTAERVGTSRVRTPVVLLAGHDARAWLRLIPSTRITVTARFAPPGERDDDVAAVLRAAGPPRITGPPSRAQRVAAHLRAGLREAAAPLPKDARELLPGLVVGDTSALDPGLADAFRITDLAHVTAVSGANLTFVLILLIGAPGQAIRVERRGLAASLGLSLRWTACAGAALTLGFTLLCRPSPSVLRAAACGLITLLAIGTGRRRSLLPALAASVLLLVLYEPGLARSYGFTLSVLATAALLTLGPRWGAALRARGVPGRLADGLAAAAAAQAVCGPVIVLLSARLSLVGVPCNLLAEPAVGAATVVGFAALLAQPLAPPAGHALAWLAGWPARWIAAVARHGAALPGAEIAWPGGGPGAALLALVTVAAAVCGRRLLRSPWPAAACALLLLFAVLRPVPLPRLVARWPPADWRFAMCDVGQGDALALSAGPGAALVVDAGPDPAKVDRCLRDLRVTTVPLLILTHFHADHVDGLPGVLHGRRVGAIETTVLAEPAAQAARVRREATAARVPIVRAAVGERRSLGPLEWRVLWPPPEAAALPADDPNDASVALLVHDAGLTLLLMGDLEPDTQRELLETVPDLPRVDVLKVAHHGSAYQDPALFARVRPRLALISVGAGNRYGHPAARTVAALRGLGAVVLRTDRDGPIAVSGDGPAGLRTTLAGERRDPGPGG</sequence>
<feature type="transmembrane region" description="Helical" evidence="7">
    <location>
        <begin position="54"/>
        <end position="84"/>
    </location>
</feature>
<evidence type="ECO:0000256" key="6">
    <source>
        <dbReference type="SAM" id="MobiDB-lite"/>
    </source>
</evidence>
<dbReference type="Pfam" id="PF00753">
    <property type="entry name" value="Lactamase_B"/>
    <property type="match status" value="1"/>
</dbReference>
<dbReference type="InterPro" id="IPR036866">
    <property type="entry name" value="RibonucZ/Hydroxyglut_hydro"/>
</dbReference>
<evidence type="ECO:0000313" key="9">
    <source>
        <dbReference type="EMBL" id="MFC4035492.1"/>
    </source>
</evidence>
<evidence type="ECO:0000256" key="1">
    <source>
        <dbReference type="ARBA" id="ARBA00004651"/>
    </source>
</evidence>
<feature type="compositionally biased region" description="Basic and acidic residues" evidence="6">
    <location>
        <begin position="1"/>
        <end position="25"/>
    </location>
</feature>
<keyword evidence="3 7" id="KW-0812">Transmembrane</keyword>
<evidence type="ECO:0000256" key="2">
    <source>
        <dbReference type="ARBA" id="ARBA00022475"/>
    </source>
</evidence>